<proteinExistence type="inferred from homology"/>
<evidence type="ECO:0000259" key="3">
    <source>
        <dbReference type="Pfam" id="PF26079"/>
    </source>
</evidence>
<dbReference type="PANTHER" id="PTHR37829">
    <property type="entry name" value="PHAGE-LIKE ELEMENT PBSX PROTEIN XKDT"/>
    <property type="match status" value="1"/>
</dbReference>
<evidence type="ECO:0000313" key="4">
    <source>
        <dbReference type="EMBL" id="MSS13628.1"/>
    </source>
</evidence>
<dbReference type="RefSeq" id="WP_154521807.1">
    <property type="nucleotide sequence ID" value="NZ_JAXFDQ010000013.1"/>
</dbReference>
<name>A0A6L5X2U4_9FIRM</name>
<dbReference type="InterPro" id="IPR058531">
    <property type="entry name" value="Baseplate_J_M"/>
</dbReference>
<dbReference type="Pfam" id="PF26079">
    <property type="entry name" value="Baseplate_J_C"/>
    <property type="match status" value="1"/>
</dbReference>
<keyword evidence="5" id="KW-1185">Reference proteome</keyword>
<evidence type="ECO:0000259" key="2">
    <source>
        <dbReference type="Pfam" id="PF26078"/>
    </source>
</evidence>
<dbReference type="InterPro" id="IPR058530">
    <property type="entry name" value="Baseplate_J-like_C"/>
</dbReference>
<dbReference type="Pfam" id="PF26078">
    <property type="entry name" value="Baseplate_J_M"/>
    <property type="match status" value="1"/>
</dbReference>
<accession>A0A6L5X2U4</accession>
<dbReference type="AlphaFoldDB" id="A0A6L5X2U4"/>
<dbReference type="EMBL" id="VULZ01000001">
    <property type="protein sequence ID" value="MSS13628.1"/>
    <property type="molecule type" value="Genomic_DNA"/>
</dbReference>
<sequence>MATIRNVEDLNLDDITEESLTEEAINMGTALNVDTRQGSIYRDAAAGHIARTAEFFDALTEIRDILSIFTCTGDVLDEYLKQAGMARDPEEATPATYKCYFVGAEPEIGATMIVDETEFTVLSKESSEENCWLIQSVDTGTDMNNFASGTAVIPDDDIDDLENCTLGDLVVAAADIEDDDSARARMLSGVGADVEAGNAAQFLKWCKEIDGVGRAEIYPLQEGPGTVTGYITSVTGGKPADSVIKAVQDTIDPGANGEGEGLAPIGCTFYAVAVEEFPVTIGGTVTLVSGSDSSVVKAKITEKIVAYLKNLALTAEDIPGTKERSILINTIGSLIMTTNGVNDYTGLTLNGGTTNATYTHKTAPVLSQNNLTFA</sequence>
<dbReference type="PANTHER" id="PTHR37829:SF3">
    <property type="entry name" value="PROTEIN JAYE-RELATED"/>
    <property type="match status" value="1"/>
</dbReference>
<dbReference type="InterPro" id="IPR052399">
    <property type="entry name" value="Phage_Baseplate_Assmbl_Protein"/>
</dbReference>
<evidence type="ECO:0000313" key="5">
    <source>
        <dbReference type="Proteomes" id="UP000481852"/>
    </source>
</evidence>
<protein>
    <submittedName>
        <fullName evidence="4">Uncharacterized protein</fullName>
    </submittedName>
</protein>
<gene>
    <name evidence="4" type="ORF">FYJ35_00940</name>
</gene>
<organism evidence="4 5">
    <name type="scientific">Porcincola intestinalis</name>
    <dbReference type="NCBI Taxonomy" id="2606632"/>
    <lineage>
        <taxon>Bacteria</taxon>
        <taxon>Bacillati</taxon>
        <taxon>Bacillota</taxon>
        <taxon>Clostridia</taxon>
        <taxon>Lachnospirales</taxon>
        <taxon>Lachnospiraceae</taxon>
        <taxon>Porcincola</taxon>
    </lineage>
</organism>
<feature type="domain" description="Baseplate J-like central" evidence="2">
    <location>
        <begin position="196"/>
        <end position="273"/>
    </location>
</feature>
<evidence type="ECO:0000256" key="1">
    <source>
        <dbReference type="ARBA" id="ARBA00038087"/>
    </source>
</evidence>
<comment type="caution">
    <text evidence="4">The sequence shown here is derived from an EMBL/GenBank/DDBJ whole genome shotgun (WGS) entry which is preliminary data.</text>
</comment>
<feature type="domain" description="Baseplate J-like C-terminal" evidence="3">
    <location>
        <begin position="279"/>
        <end position="360"/>
    </location>
</feature>
<comment type="similarity">
    <text evidence="1">Belongs to the Mu gp47/PBSX XkdT family.</text>
</comment>
<dbReference type="Proteomes" id="UP000481852">
    <property type="component" value="Unassembled WGS sequence"/>
</dbReference>
<reference evidence="4 5" key="1">
    <citation type="submission" date="2019-08" db="EMBL/GenBank/DDBJ databases">
        <title>In-depth cultivation of the pig gut microbiome towards novel bacterial diversity and tailored functional studies.</title>
        <authorList>
            <person name="Wylensek D."/>
            <person name="Hitch T.C.A."/>
            <person name="Clavel T."/>
        </authorList>
    </citation>
    <scope>NUCLEOTIDE SEQUENCE [LARGE SCALE GENOMIC DNA]</scope>
    <source>
        <strain evidence="4 5">Oil+RF-744-WCA-WT-11</strain>
    </source>
</reference>